<protein>
    <submittedName>
        <fullName evidence="2">Uma2 family endonuclease</fullName>
    </submittedName>
</protein>
<evidence type="ECO:0000259" key="1">
    <source>
        <dbReference type="Pfam" id="PF05685"/>
    </source>
</evidence>
<organism evidence="2 3">
    <name type="scientific">Actinomadura adrarensis</name>
    <dbReference type="NCBI Taxonomy" id="1819600"/>
    <lineage>
        <taxon>Bacteria</taxon>
        <taxon>Bacillati</taxon>
        <taxon>Actinomycetota</taxon>
        <taxon>Actinomycetes</taxon>
        <taxon>Streptosporangiales</taxon>
        <taxon>Thermomonosporaceae</taxon>
        <taxon>Actinomadura</taxon>
    </lineage>
</organism>
<dbReference type="PANTHER" id="PTHR35400:SF3">
    <property type="entry name" value="SLL1072 PROTEIN"/>
    <property type="match status" value="1"/>
</dbReference>
<dbReference type="InterPro" id="IPR008538">
    <property type="entry name" value="Uma2"/>
</dbReference>
<dbReference type="CDD" id="cd06260">
    <property type="entry name" value="DUF820-like"/>
    <property type="match status" value="1"/>
</dbReference>
<keyword evidence="3" id="KW-1185">Reference proteome</keyword>
<evidence type="ECO:0000313" key="3">
    <source>
        <dbReference type="Proteomes" id="UP001597083"/>
    </source>
</evidence>
<name>A0ABW3CQC1_9ACTN</name>
<proteinExistence type="predicted"/>
<feature type="domain" description="Putative restriction endonuclease" evidence="1">
    <location>
        <begin position="26"/>
        <end position="205"/>
    </location>
</feature>
<dbReference type="Pfam" id="PF05685">
    <property type="entry name" value="Uma2"/>
    <property type="match status" value="1"/>
</dbReference>
<reference evidence="3" key="1">
    <citation type="journal article" date="2019" name="Int. J. Syst. Evol. Microbiol.">
        <title>The Global Catalogue of Microorganisms (GCM) 10K type strain sequencing project: providing services to taxonomists for standard genome sequencing and annotation.</title>
        <authorList>
            <consortium name="The Broad Institute Genomics Platform"/>
            <consortium name="The Broad Institute Genome Sequencing Center for Infectious Disease"/>
            <person name="Wu L."/>
            <person name="Ma J."/>
        </authorList>
    </citation>
    <scope>NUCLEOTIDE SEQUENCE [LARGE SCALE GENOMIC DNA]</scope>
    <source>
        <strain evidence="3">JCM 31696</strain>
    </source>
</reference>
<keyword evidence="2" id="KW-0378">Hydrolase</keyword>
<dbReference type="InterPro" id="IPR012296">
    <property type="entry name" value="Nuclease_put_TT1808"/>
</dbReference>
<comment type="caution">
    <text evidence="2">The sequence shown here is derived from an EMBL/GenBank/DDBJ whole genome shotgun (WGS) entry which is preliminary data.</text>
</comment>
<evidence type="ECO:0000313" key="2">
    <source>
        <dbReference type="EMBL" id="MFD0856137.1"/>
    </source>
</evidence>
<dbReference type="Proteomes" id="UP001597083">
    <property type="component" value="Unassembled WGS sequence"/>
</dbReference>
<dbReference type="EMBL" id="JBHTIR010003974">
    <property type="protein sequence ID" value="MFD0856137.1"/>
    <property type="molecule type" value="Genomic_DNA"/>
</dbReference>
<dbReference type="SUPFAM" id="SSF52980">
    <property type="entry name" value="Restriction endonuclease-like"/>
    <property type="match status" value="1"/>
</dbReference>
<keyword evidence="2" id="KW-0255">Endonuclease</keyword>
<gene>
    <name evidence="2" type="ORF">ACFQ07_28115</name>
</gene>
<dbReference type="InterPro" id="IPR011335">
    <property type="entry name" value="Restrct_endonuc-II-like"/>
</dbReference>
<dbReference type="PANTHER" id="PTHR35400">
    <property type="entry name" value="SLR1083 PROTEIN"/>
    <property type="match status" value="1"/>
</dbReference>
<sequence length="216" mass="24121">MITTLKVDASDLPDTPYNLWVRGELEAYVDAPEGSRIEIIGGEIVVSPGPTFEHDTIVKDLLRALTRAELSIPDFPWTGITTGLSLVGVGDGYIPDLMMLDEEIYRAARQARINILLPDQVELVVEVTSPSNAANDRLPTRAHPNNKWNGYAAAEIPYYLLVDRSPKRARSILYSIPNQATAAYLHSDEWEFGETIHLPDPLDLEIDTGLWLPWKD</sequence>
<dbReference type="Gene3D" id="3.90.1570.10">
    <property type="entry name" value="tt1808, chain A"/>
    <property type="match status" value="1"/>
</dbReference>
<accession>A0ABW3CQC1</accession>
<keyword evidence="2" id="KW-0540">Nuclease</keyword>
<dbReference type="GO" id="GO:0004519">
    <property type="term" value="F:endonuclease activity"/>
    <property type="evidence" value="ECO:0007669"/>
    <property type="project" value="UniProtKB-KW"/>
</dbReference>